<dbReference type="InterPro" id="IPR021519">
    <property type="entry name" value="DUF3182"/>
</dbReference>
<organism evidence="1 2">
    <name type="scientific">Phyllobacterium phragmitis</name>
    <dbReference type="NCBI Taxonomy" id="2670329"/>
    <lineage>
        <taxon>Bacteria</taxon>
        <taxon>Pseudomonadati</taxon>
        <taxon>Pseudomonadota</taxon>
        <taxon>Alphaproteobacteria</taxon>
        <taxon>Hyphomicrobiales</taxon>
        <taxon>Phyllobacteriaceae</taxon>
        <taxon>Phyllobacterium</taxon>
    </lineage>
</organism>
<dbReference type="EMBL" id="BAAFZP010000001">
    <property type="protein sequence ID" value="GAB1580345.1"/>
    <property type="molecule type" value="Genomic_DNA"/>
</dbReference>
<reference evidence="1 2" key="1">
    <citation type="submission" date="2024-10" db="EMBL/GenBank/DDBJ databases">
        <title>Isolation, draft genome sequencing and identification of Phyllobacterium sp. NSA23, isolated from leaf soil.</title>
        <authorList>
            <person name="Akita H."/>
        </authorList>
    </citation>
    <scope>NUCLEOTIDE SEQUENCE [LARGE SCALE GENOMIC DNA]</scope>
    <source>
        <strain evidence="1 2">NSA23</strain>
    </source>
</reference>
<dbReference type="Pfam" id="PF11379">
    <property type="entry name" value="DUF3182"/>
    <property type="match status" value="1"/>
</dbReference>
<comment type="caution">
    <text evidence="1">The sequence shown here is derived from an EMBL/GenBank/DDBJ whole genome shotgun (WGS) entry which is preliminary data.</text>
</comment>
<dbReference type="RefSeq" id="WP_407863370.1">
    <property type="nucleotide sequence ID" value="NZ_BAAFZP010000001.1"/>
</dbReference>
<dbReference type="Proteomes" id="UP001628091">
    <property type="component" value="Unassembled WGS sequence"/>
</dbReference>
<accession>A0ABQ0GUK2</accession>
<protein>
    <submittedName>
        <fullName evidence="1">DUF3182 family protein</fullName>
    </submittedName>
</protein>
<evidence type="ECO:0000313" key="1">
    <source>
        <dbReference type="EMBL" id="GAB1580345.1"/>
    </source>
</evidence>
<dbReference type="SUPFAM" id="SSF56059">
    <property type="entry name" value="Glutathione synthetase ATP-binding domain-like"/>
    <property type="match status" value="1"/>
</dbReference>
<gene>
    <name evidence="1" type="ORF">PPNSA23_02880</name>
</gene>
<evidence type="ECO:0000313" key="2">
    <source>
        <dbReference type="Proteomes" id="UP001628091"/>
    </source>
</evidence>
<name>A0ABQ0GUK2_9HYPH</name>
<sequence length="363" mass="39005">MKNVVLAYAGDHPSHKLATLASLGRKIAELKGCTFLEAALPAAFGTMADCYYVPLETIALEDGTGDRAAFNCHDLFGGIVPNAFMATKVISHPLVADAAHAPANWQHGLGAQLEKIVLEGFSVFTTKDLIRAAEDLLARGRIRVKSALADGGRGQTVIADRMALYGFLDLLEPASLAGGYVVEEDMEEATTYSVGQVILDDVCISYFGTQKMTTNNHNQPAYGGTRFCAVRGGWSALTGWLKDAAATRIVLAGKLYDDLAHDVLKLVASRKNYDVLVGTDSRGKRKIGVLEQSWRLGGASSAELLALEAFKEKPSLAAVEAASYEVFGRTEPATRADLVCFAGEDPQEGPMTKYARLEARYHV</sequence>
<proteinExistence type="predicted"/>
<keyword evidence="2" id="KW-1185">Reference proteome</keyword>